<protein>
    <submittedName>
        <fullName evidence="1">Uncharacterized protein</fullName>
    </submittedName>
</protein>
<reference evidence="1" key="1">
    <citation type="submission" date="2017-05" db="UniProtKB">
        <authorList>
            <consortium name="EnsemblMetazoa"/>
        </authorList>
    </citation>
    <scope>IDENTIFICATION</scope>
</reference>
<dbReference type="InParanoid" id="A0A1X7V5S1"/>
<dbReference type="AlphaFoldDB" id="A0A1X7V5S1"/>
<accession>A0A1X7V5S1</accession>
<organism evidence="1">
    <name type="scientific">Amphimedon queenslandica</name>
    <name type="common">Sponge</name>
    <dbReference type="NCBI Taxonomy" id="400682"/>
    <lineage>
        <taxon>Eukaryota</taxon>
        <taxon>Metazoa</taxon>
        <taxon>Porifera</taxon>
        <taxon>Demospongiae</taxon>
        <taxon>Heteroscleromorpha</taxon>
        <taxon>Haplosclerida</taxon>
        <taxon>Niphatidae</taxon>
        <taxon>Amphimedon</taxon>
    </lineage>
</organism>
<proteinExistence type="predicted"/>
<sequence length="61" mass="6998">IYYARKVQNVGYFFQDNIFELPGSTSRSNTQFSCRGHKALPVNTKFEISYSIILTVTGLLY</sequence>
<name>A0A1X7V5S1_AMPQE</name>
<evidence type="ECO:0000313" key="1">
    <source>
        <dbReference type="EnsemblMetazoa" id="Aqu2.1.35326_001"/>
    </source>
</evidence>
<dbReference type="EnsemblMetazoa" id="Aqu2.1.35326_001">
    <property type="protein sequence ID" value="Aqu2.1.35326_001"/>
    <property type="gene ID" value="Aqu2.1.35326"/>
</dbReference>